<proteinExistence type="predicted"/>
<evidence type="ECO:0000313" key="2">
    <source>
        <dbReference type="Proteomes" id="UP000230586"/>
    </source>
</evidence>
<sequence>MSKSSSIANWHKTGVEELGLAFLELKHVREFKQFIRDLCTLGEIEAMSKRWQAVKLVEAGWPYRDIAKQLGLSTTTIARVAHWLRHGRGGYKLVLGRIKKPR</sequence>
<dbReference type="AlphaFoldDB" id="A0A2M6XTF2"/>
<gene>
    <name evidence="1" type="ORF">COT27_00525</name>
</gene>
<protein>
    <recommendedName>
        <fullName evidence="3">DNA-binding transcriptional regulator</fullName>
    </recommendedName>
</protein>
<dbReference type="EMBL" id="PEXX01000010">
    <property type="protein sequence ID" value="PIU10933.1"/>
    <property type="molecule type" value="Genomic_DNA"/>
</dbReference>
<dbReference type="NCBIfam" id="TIGR02531">
    <property type="entry name" value="yecD_yerC"/>
    <property type="match status" value="1"/>
</dbReference>
<dbReference type="InterPro" id="IPR000831">
    <property type="entry name" value="Trp_repress"/>
</dbReference>
<dbReference type="InterPro" id="IPR010921">
    <property type="entry name" value="Trp_repressor/repl_initiator"/>
</dbReference>
<name>A0A2M6XTF2_9BACT</name>
<dbReference type="PANTHER" id="PTHR40080:SF1">
    <property type="entry name" value="TRPR-LIKE PROTEIN YERC_YECD"/>
    <property type="match status" value="1"/>
</dbReference>
<dbReference type="PIRSF" id="PIRSF012508">
    <property type="entry name" value="YerC"/>
    <property type="match status" value="1"/>
</dbReference>
<dbReference type="GO" id="GO:0043565">
    <property type="term" value="F:sequence-specific DNA binding"/>
    <property type="evidence" value="ECO:0007669"/>
    <property type="project" value="InterPro"/>
</dbReference>
<evidence type="ECO:0000313" key="1">
    <source>
        <dbReference type="EMBL" id="PIU10933.1"/>
    </source>
</evidence>
<dbReference type="PANTHER" id="PTHR40080">
    <property type="entry name" value="LMO1763 PROTEIN"/>
    <property type="match status" value="1"/>
</dbReference>
<organism evidence="1 2">
    <name type="scientific">Candidatus Kuenenbacteria bacterium CG08_land_8_20_14_0_20_37_23</name>
    <dbReference type="NCBI Taxonomy" id="1974617"/>
    <lineage>
        <taxon>Bacteria</taxon>
        <taxon>Candidatus Kueneniibacteriota</taxon>
    </lineage>
</organism>
<evidence type="ECO:0008006" key="3">
    <source>
        <dbReference type="Google" id="ProtNLM"/>
    </source>
</evidence>
<dbReference type="InterPro" id="IPR038116">
    <property type="entry name" value="TrpR-like_sf"/>
</dbReference>
<dbReference type="Proteomes" id="UP000230586">
    <property type="component" value="Unassembled WGS sequence"/>
</dbReference>
<reference evidence="2" key="1">
    <citation type="submission" date="2017-09" db="EMBL/GenBank/DDBJ databases">
        <title>Depth-based differentiation of microbial function through sediment-hosted aquifers and enrichment of novel symbionts in the deep terrestrial subsurface.</title>
        <authorList>
            <person name="Probst A.J."/>
            <person name="Ladd B."/>
            <person name="Jarett J.K."/>
            <person name="Geller-Mcgrath D.E."/>
            <person name="Sieber C.M.K."/>
            <person name="Emerson J.B."/>
            <person name="Anantharaman K."/>
            <person name="Thomas B.C."/>
            <person name="Malmstrom R."/>
            <person name="Stieglmeier M."/>
            <person name="Klingl A."/>
            <person name="Woyke T."/>
            <person name="Ryan C.M."/>
            <person name="Banfield J.F."/>
        </authorList>
    </citation>
    <scope>NUCLEOTIDE SEQUENCE [LARGE SCALE GENOMIC DNA]</scope>
</reference>
<dbReference type="Gene3D" id="1.10.1270.10">
    <property type="entry name" value="TrpR-like"/>
    <property type="match status" value="1"/>
</dbReference>
<dbReference type="GO" id="GO:0003700">
    <property type="term" value="F:DNA-binding transcription factor activity"/>
    <property type="evidence" value="ECO:0007669"/>
    <property type="project" value="InterPro"/>
</dbReference>
<dbReference type="SUPFAM" id="SSF48295">
    <property type="entry name" value="TrpR-like"/>
    <property type="match status" value="1"/>
</dbReference>
<dbReference type="Pfam" id="PF01371">
    <property type="entry name" value="Trp_repressor"/>
    <property type="match status" value="1"/>
</dbReference>
<dbReference type="InterPro" id="IPR013368">
    <property type="entry name" value="YecD_YerC"/>
</dbReference>
<accession>A0A2M6XTF2</accession>
<comment type="caution">
    <text evidence="1">The sequence shown here is derived from an EMBL/GenBank/DDBJ whole genome shotgun (WGS) entry which is preliminary data.</text>
</comment>